<evidence type="ECO:0000259" key="2">
    <source>
        <dbReference type="Pfam" id="PF03703"/>
    </source>
</evidence>
<evidence type="ECO:0000313" key="3">
    <source>
        <dbReference type="EMBL" id="EWT07436.1"/>
    </source>
</evidence>
<dbReference type="EMBL" id="AWQS01000012">
    <property type="protein sequence ID" value="EWT07436.1"/>
    <property type="molecule type" value="Genomic_DNA"/>
</dbReference>
<keyword evidence="1" id="KW-0472">Membrane</keyword>
<feature type="transmembrane region" description="Helical" evidence="1">
    <location>
        <begin position="30"/>
        <end position="55"/>
    </location>
</feature>
<feature type="transmembrane region" description="Helical" evidence="1">
    <location>
        <begin position="61"/>
        <end position="80"/>
    </location>
</feature>
<dbReference type="AlphaFoldDB" id="W9GME3"/>
<keyword evidence="1" id="KW-1133">Transmembrane helix</keyword>
<dbReference type="InterPro" id="IPR005182">
    <property type="entry name" value="YdbS-like_PH"/>
</dbReference>
<proteinExistence type="predicted"/>
<reference evidence="4" key="1">
    <citation type="submission" date="2013-08" db="EMBL/GenBank/DDBJ databases">
        <title>Intrasporangium oryzae NRRL B-24470.</title>
        <authorList>
            <person name="Liu H."/>
            <person name="Wang G."/>
        </authorList>
    </citation>
    <scope>NUCLEOTIDE SEQUENCE [LARGE SCALE GENOMIC DNA]</scope>
    <source>
        <strain evidence="4">Q5-1</strain>
    </source>
</reference>
<accession>W9GME3</accession>
<dbReference type="Pfam" id="PF03703">
    <property type="entry name" value="bPH_2"/>
    <property type="match status" value="1"/>
</dbReference>
<gene>
    <name evidence="3" type="ORF">N864_07290</name>
</gene>
<organism evidence="3 4">
    <name type="scientific">Intrasporangium chromatireducens Q5-1</name>
    <dbReference type="NCBI Taxonomy" id="584657"/>
    <lineage>
        <taxon>Bacteria</taxon>
        <taxon>Bacillati</taxon>
        <taxon>Actinomycetota</taxon>
        <taxon>Actinomycetes</taxon>
        <taxon>Micrococcales</taxon>
        <taxon>Intrasporangiaceae</taxon>
        <taxon>Intrasporangium</taxon>
    </lineage>
</organism>
<protein>
    <submittedName>
        <fullName evidence="3">Membrane protein</fullName>
    </submittedName>
</protein>
<dbReference type="Proteomes" id="UP000019494">
    <property type="component" value="Unassembled WGS sequence"/>
</dbReference>
<name>W9GME3_9MICO</name>
<keyword evidence="1" id="KW-0812">Transmembrane</keyword>
<feature type="domain" description="YdbS-like PH" evidence="2">
    <location>
        <begin position="86"/>
        <end position="162"/>
    </location>
</feature>
<evidence type="ECO:0000313" key="4">
    <source>
        <dbReference type="Proteomes" id="UP000019494"/>
    </source>
</evidence>
<evidence type="ECO:0000256" key="1">
    <source>
        <dbReference type="SAM" id="Phobius"/>
    </source>
</evidence>
<sequence>MQVPDSPREPLLEPANEPLREPARLVSRRAVAMWTVDALLGMAVLLAGQVAWWWFDRGNTFWHWVVAAAWLVLGGAYVIVMPRWRYRVHRWEATAEAIYTQRGWLNQERRIAPVSRVQTVDLQRGPVAQLFRLASVTVTTASAAGPLRIEGLDVTEARELVDVLTAAAVAEPGDAT</sequence>
<dbReference type="PANTHER" id="PTHR34473">
    <property type="entry name" value="UPF0699 TRANSMEMBRANE PROTEIN YDBS"/>
    <property type="match status" value="1"/>
</dbReference>
<dbReference type="PANTHER" id="PTHR34473:SF3">
    <property type="entry name" value="TRANSMEMBRANE PROTEIN-RELATED"/>
    <property type="match status" value="1"/>
</dbReference>
<dbReference type="PATRIC" id="fig|584657.3.peg.610"/>
<comment type="caution">
    <text evidence="3">The sequence shown here is derived from an EMBL/GenBank/DDBJ whole genome shotgun (WGS) entry which is preliminary data.</text>
</comment>
<keyword evidence="4" id="KW-1185">Reference proteome</keyword>